<comment type="caution">
    <text evidence="14">The sequence shown here is derived from an EMBL/GenBank/DDBJ whole genome shotgun (WGS) entry which is preliminary data.</text>
</comment>
<evidence type="ECO:0000256" key="2">
    <source>
        <dbReference type="ARBA" id="ARBA00004123"/>
    </source>
</evidence>
<dbReference type="InterPro" id="IPR025281">
    <property type="entry name" value="DUF4074"/>
</dbReference>
<dbReference type="CDD" id="cd00086">
    <property type="entry name" value="homeodomain"/>
    <property type="match status" value="3"/>
</dbReference>
<comment type="similarity">
    <text evidence="9">Belongs to the Antp homeobox family. Deformed subfamily.</text>
</comment>
<accession>A0A553NJV0</accession>
<protein>
    <recommendedName>
        <fullName evidence="13">Homeobox domain-containing protein</fullName>
    </recommendedName>
</protein>
<keyword evidence="5 10" id="KW-0238">DNA-binding</keyword>
<reference evidence="14 15" key="1">
    <citation type="journal article" date="2019" name="Sci. Data">
        <title>Hybrid genome assembly and annotation of Danionella translucida.</title>
        <authorList>
            <person name="Kadobianskyi M."/>
            <person name="Schulze L."/>
            <person name="Schuelke M."/>
            <person name="Judkewitz B."/>
        </authorList>
    </citation>
    <scope>NUCLEOTIDE SEQUENCE [LARGE SCALE GENOMIC DNA]</scope>
    <source>
        <strain evidence="14 15">Bolton</strain>
    </source>
</reference>
<dbReference type="EMBL" id="SRMA01026899">
    <property type="protein sequence ID" value="TRY65716.1"/>
    <property type="molecule type" value="Genomic_DNA"/>
</dbReference>
<evidence type="ECO:0000256" key="10">
    <source>
        <dbReference type="PROSITE-ProRule" id="PRU00108"/>
    </source>
</evidence>
<dbReference type="InterPro" id="IPR001356">
    <property type="entry name" value="HD"/>
</dbReference>
<sequence>MRKQPLQAKSVAHCPYLGANILLGASSSKLASDTNQTHRLRCYCICQPMSSYFVNSFCGRYPNVADYPLHNYEEVGSSSQCRDSTGMHSGRYGYNGMDLRTGGSTPGHIPTGERTQSYTDNQAGTPIRYNQLGPPSSSEPSSDPLPCSSTPVSEQHPSRRTLTNSLETGAASATNGVGTVLGAKNRASIIMDEKKSAESEQTAPQSVSEVPQIYPWMRKLHLSHDSLAGTEGKRPRTAYTRYQTLELEKEFHFNRYLTRRRRIEIAHTLCLSERQIKIWFQNRRMKWKKDNKLKGMNMAAGCGSYLINSNYIEPSFPPCEEYQQNGYMPVSSDYYERPKDAGFPHHEEASYQRTNYQEPSYDYGGVSTNGLDDFGDRHHAQPQSAQQNHGPRLSTESCAGSTANKDCSLVSEALPSSQKGKEPVVYPWMKKVHINTVTASYSGGVPKRSRTAYTRQQALELEKEFHFNRYLTRRRRVEIAHTMCLSERQVKIWFQNRRMKWKKDHKLPNTKIRSSSSAPSNHHATYCDGSAIYSGFPYQRANGNQQQYLQTLQVEHEYDRPACSLQSPGLSGALRNANDSSEVCQQTNGTQTTISHTPDSNHPPAAPSGASSPSPLNQIPSNDPAAENSGDASPTQTRRKHIFPWMKESRQNTKQKSCSTISVESCDGDKSPPGSAASKRARTAYTSAQLVELEKEFHFNRYLCRPRRVEMANLLNLTERQIKIWFQNRRMKYKKDQKGLGMMPSPGSQSPHSPVPLSCGGGGGGGNAYLTSMHSLVNSMPYDSHSPSPGSYNKPQPHAYNHPTSYPPLNNCPPHQKQYPGINTAGSEYDTQELQGNIHYAPQVQSSPVYSSFSDSLGMQASVFGLTHIPHPPQCAVDYNGAIIVGSNHQQEPCEPNACTFTDLTPHYSQGRTQEAPKLTHL</sequence>
<dbReference type="InterPro" id="IPR050609">
    <property type="entry name" value="Antp_homeobox_Deformed_sf"/>
</dbReference>
<feature type="DNA-binding region" description="Homeobox" evidence="10">
    <location>
        <begin position="446"/>
        <end position="505"/>
    </location>
</feature>
<dbReference type="InterPro" id="IPR017995">
    <property type="entry name" value="Homeobox_antennapedia"/>
</dbReference>
<evidence type="ECO:0000256" key="9">
    <source>
        <dbReference type="ARBA" id="ARBA00038235"/>
    </source>
</evidence>
<dbReference type="InterPro" id="IPR001827">
    <property type="entry name" value="Homeobox_Antennapedia_CS"/>
</dbReference>
<dbReference type="GO" id="GO:0001708">
    <property type="term" value="P:cell fate specification"/>
    <property type="evidence" value="ECO:0007669"/>
    <property type="project" value="UniProtKB-ARBA"/>
</dbReference>
<dbReference type="PROSITE" id="PS00027">
    <property type="entry name" value="HOMEOBOX_1"/>
    <property type="match status" value="3"/>
</dbReference>
<dbReference type="Proteomes" id="UP000316079">
    <property type="component" value="Unassembled WGS sequence"/>
</dbReference>
<dbReference type="OrthoDB" id="6159439at2759"/>
<dbReference type="GO" id="GO:0048704">
    <property type="term" value="P:embryonic skeletal system morphogenesis"/>
    <property type="evidence" value="ECO:0007669"/>
    <property type="project" value="TreeGrafter"/>
</dbReference>
<evidence type="ECO:0000256" key="5">
    <source>
        <dbReference type="ARBA" id="ARBA00023125"/>
    </source>
</evidence>
<dbReference type="InterPro" id="IPR017970">
    <property type="entry name" value="Homeobox_CS"/>
</dbReference>
<feature type="region of interest" description="Disordered" evidence="12">
    <location>
        <begin position="76"/>
        <end position="170"/>
    </location>
</feature>
<dbReference type="SMART" id="SM00389">
    <property type="entry name" value="HOX"/>
    <property type="match status" value="3"/>
</dbReference>
<dbReference type="PANTHER" id="PTHR45771:SF2">
    <property type="entry name" value="HOMEOBOX PROTEIN HOX-A4"/>
    <property type="match status" value="1"/>
</dbReference>
<dbReference type="GO" id="GO:0045944">
    <property type="term" value="P:positive regulation of transcription by RNA polymerase II"/>
    <property type="evidence" value="ECO:0007669"/>
    <property type="project" value="TreeGrafter"/>
</dbReference>
<dbReference type="GO" id="GO:0005654">
    <property type="term" value="C:nucleoplasm"/>
    <property type="evidence" value="ECO:0007669"/>
    <property type="project" value="TreeGrafter"/>
</dbReference>
<organism evidence="14 15">
    <name type="scientific">Danionella cerebrum</name>
    <dbReference type="NCBI Taxonomy" id="2873325"/>
    <lineage>
        <taxon>Eukaryota</taxon>
        <taxon>Metazoa</taxon>
        <taxon>Chordata</taxon>
        <taxon>Craniata</taxon>
        <taxon>Vertebrata</taxon>
        <taxon>Euteleostomi</taxon>
        <taxon>Actinopterygii</taxon>
        <taxon>Neopterygii</taxon>
        <taxon>Teleostei</taxon>
        <taxon>Ostariophysi</taxon>
        <taxon>Cypriniformes</taxon>
        <taxon>Danionidae</taxon>
        <taxon>Danioninae</taxon>
        <taxon>Danionella</taxon>
    </lineage>
</organism>
<dbReference type="Pfam" id="PF00046">
    <property type="entry name" value="Homeodomain"/>
    <property type="match status" value="3"/>
</dbReference>
<feature type="compositionally biased region" description="Polar residues" evidence="12">
    <location>
        <begin position="381"/>
        <end position="399"/>
    </location>
</feature>
<feature type="compositionally biased region" description="Polar residues" evidence="12">
    <location>
        <begin position="652"/>
        <end position="663"/>
    </location>
</feature>
<feature type="region of interest" description="Disordered" evidence="12">
    <location>
        <begin position="569"/>
        <end position="681"/>
    </location>
</feature>
<dbReference type="GO" id="GO:0000978">
    <property type="term" value="F:RNA polymerase II cis-regulatory region sequence-specific DNA binding"/>
    <property type="evidence" value="ECO:0007669"/>
    <property type="project" value="TreeGrafter"/>
</dbReference>
<dbReference type="FunFam" id="1.10.10.60:FF:000094">
    <property type="entry name" value="Homeobox protein Hox-A3"/>
    <property type="match status" value="1"/>
</dbReference>
<feature type="compositionally biased region" description="Polar residues" evidence="12">
    <location>
        <begin position="113"/>
        <end position="124"/>
    </location>
</feature>
<keyword evidence="3" id="KW-0217">Developmental protein</keyword>
<feature type="domain" description="Homeobox" evidence="13">
    <location>
        <begin position="230"/>
        <end position="290"/>
    </location>
</feature>
<keyword evidence="4" id="KW-0805">Transcription regulation</keyword>
<evidence type="ECO:0000256" key="1">
    <source>
        <dbReference type="ARBA" id="ARBA00003263"/>
    </source>
</evidence>
<evidence type="ECO:0000256" key="7">
    <source>
        <dbReference type="ARBA" id="ARBA00023163"/>
    </source>
</evidence>
<dbReference type="FunFam" id="1.10.10.60:FF:000055">
    <property type="entry name" value="Homeobox protein Hox-A5"/>
    <property type="match status" value="1"/>
</dbReference>
<dbReference type="FunFam" id="1.10.10.60:FF:000029">
    <property type="entry name" value="Homeobox protein Hox-D4"/>
    <property type="match status" value="1"/>
</dbReference>
<evidence type="ECO:0000256" key="11">
    <source>
        <dbReference type="RuleBase" id="RU000682"/>
    </source>
</evidence>
<comment type="function">
    <text evidence="1">Sequence-specific transcription factor which is part of a developmental regulatory system that provides cells with specific positional identities on the anterior-posterior axis.</text>
</comment>
<dbReference type="GO" id="GO:0009952">
    <property type="term" value="P:anterior/posterior pattern specification"/>
    <property type="evidence" value="ECO:0007669"/>
    <property type="project" value="TreeGrafter"/>
</dbReference>
<dbReference type="PRINTS" id="PR00025">
    <property type="entry name" value="ANTENNAPEDIA"/>
</dbReference>
<feature type="DNA-binding region" description="Homeobox" evidence="10">
    <location>
        <begin position="678"/>
        <end position="737"/>
    </location>
</feature>
<proteinExistence type="inferred from homology"/>
<dbReference type="GO" id="GO:0000981">
    <property type="term" value="F:DNA-binding transcription factor activity, RNA polymerase II-specific"/>
    <property type="evidence" value="ECO:0007669"/>
    <property type="project" value="InterPro"/>
</dbReference>
<feature type="domain" description="Homeobox" evidence="13">
    <location>
        <begin position="676"/>
        <end position="736"/>
    </location>
</feature>
<keyword evidence="8 10" id="KW-0539">Nucleus</keyword>
<name>A0A553NJV0_9TELE</name>
<evidence type="ECO:0000256" key="12">
    <source>
        <dbReference type="SAM" id="MobiDB-lite"/>
    </source>
</evidence>
<evidence type="ECO:0000256" key="6">
    <source>
        <dbReference type="ARBA" id="ARBA00023155"/>
    </source>
</evidence>
<gene>
    <name evidence="14" type="ORF">DNTS_005562</name>
</gene>
<dbReference type="InterPro" id="IPR020479">
    <property type="entry name" value="HD_metazoa"/>
</dbReference>
<dbReference type="STRING" id="623744.A0A553NJV0"/>
<dbReference type="PANTHER" id="PTHR45771">
    <property type="entry name" value="HOMEOTIC PROTEIN DEFORMED"/>
    <property type="match status" value="1"/>
</dbReference>
<comment type="subcellular location">
    <subcellularLocation>
        <location evidence="2 10 11">Nucleus</location>
    </subcellularLocation>
</comment>
<dbReference type="PROSITE" id="PS50071">
    <property type="entry name" value="HOMEOBOX_2"/>
    <property type="match status" value="3"/>
</dbReference>
<evidence type="ECO:0000313" key="15">
    <source>
        <dbReference type="Proteomes" id="UP000316079"/>
    </source>
</evidence>
<feature type="compositionally biased region" description="Polar residues" evidence="12">
    <location>
        <begin position="76"/>
        <end position="87"/>
    </location>
</feature>
<feature type="DNA-binding region" description="Homeobox" evidence="10">
    <location>
        <begin position="232"/>
        <end position="291"/>
    </location>
</feature>
<keyword evidence="6 10" id="KW-0371">Homeobox</keyword>
<feature type="compositionally biased region" description="Low complexity" evidence="12">
    <location>
        <begin position="134"/>
        <end position="149"/>
    </location>
</feature>
<feature type="compositionally biased region" description="Polar residues" evidence="12">
    <location>
        <begin position="150"/>
        <end position="170"/>
    </location>
</feature>
<evidence type="ECO:0000256" key="4">
    <source>
        <dbReference type="ARBA" id="ARBA00023015"/>
    </source>
</evidence>
<dbReference type="PRINTS" id="PR00024">
    <property type="entry name" value="HOMEOBOX"/>
</dbReference>
<dbReference type="InterPro" id="IPR009057">
    <property type="entry name" value="Homeodomain-like_sf"/>
</dbReference>
<evidence type="ECO:0000259" key="13">
    <source>
        <dbReference type="PROSITE" id="PS50071"/>
    </source>
</evidence>
<keyword evidence="15" id="KW-1185">Reference proteome</keyword>
<feature type="compositionally biased region" description="Polar residues" evidence="12">
    <location>
        <begin position="577"/>
        <end position="600"/>
    </location>
</feature>
<dbReference type="PROSITE" id="PS00032">
    <property type="entry name" value="ANTENNAPEDIA"/>
    <property type="match status" value="3"/>
</dbReference>
<keyword evidence="7" id="KW-0804">Transcription</keyword>
<evidence type="ECO:0000313" key="14">
    <source>
        <dbReference type="EMBL" id="TRY65716.1"/>
    </source>
</evidence>
<dbReference type="Pfam" id="PF13293">
    <property type="entry name" value="DUF4074"/>
    <property type="match status" value="1"/>
</dbReference>
<dbReference type="Gene3D" id="1.10.10.60">
    <property type="entry name" value="Homeodomain-like"/>
    <property type="match status" value="3"/>
</dbReference>
<dbReference type="SUPFAM" id="SSF46689">
    <property type="entry name" value="Homeodomain-like"/>
    <property type="match status" value="3"/>
</dbReference>
<feature type="domain" description="Homeobox" evidence="13">
    <location>
        <begin position="444"/>
        <end position="504"/>
    </location>
</feature>
<feature type="region of interest" description="Disordered" evidence="12">
    <location>
        <begin position="367"/>
        <end position="399"/>
    </location>
</feature>
<evidence type="ECO:0000256" key="3">
    <source>
        <dbReference type="ARBA" id="ARBA00022473"/>
    </source>
</evidence>
<dbReference type="AlphaFoldDB" id="A0A553NJV0"/>
<evidence type="ECO:0000256" key="8">
    <source>
        <dbReference type="ARBA" id="ARBA00023242"/>
    </source>
</evidence>